<keyword evidence="2" id="KW-0488">Methylation</keyword>
<dbReference type="GO" id="GO:0005886">
    <property type="term" value="C:plasma membrane"/>
    <property type="evidence" value="ECO:0007669"/>
    <property type="project" value="UniProtKB-SubCell"/>
</dbReference>
<dbReference type="FunFam" id="1.10.287.950:FF:000001">
    <property type="entry name" value="Methyl-accepting chemotaxis sensory transducer"/>
    <property type="match status" value="1"/>
</dbReference>
<dbReference type="GO" id="GO:0007165">
    <property type="term" value="P:signal transduction"/>
    <property type="evidence" value="ECO:0007669"/>
    <property type="project" value="UniProtKB-KW"/>
</dbReference>
<dbReference type="OrthoDB" id="2489132at2"/>
<evidence type="ECO:0000256" key="7">
    <source>
        <dbReference type="SAM" id="Phobius"/>
    </source>
</evidence>
<accession>A0A3R9EHF1</accession>
<evidence type="ECO:0000313" key="11">
    <source>
        <dbReference type="EMBL" id="RSE23527.1"/>
    </source>
</evidence>
<dbReference type="Pfam" id="PF00015">
    <property type="entry name" value="MCPsignal"/>
    <property type="match status" value="1"/>
</dbReference>
<feature type="domain" description="Methyl-accepting transducer" evidence="8">
    <location>
        <begin position="390"/>
        <end position="619"/>
    </location>
</feature>
<keyword evidence="3" id="KW-0145">Chemotaxis</keyword>
<dbReference type="PANTHER" id="PTHR43531">
    <property type="entry name" value="PROTEIN ICFG"/>
    <property type="match status" value="1"/>
</dbReference>
<evidence type="ECO:0000259" key="10">
    <source>
        <dbReference type="PROSITE" id="PS50906"/>
    </source>
</evidence>
<dbReference type="CDD" id="cd11386">
    <property type="entry name" value="MCP_signal"/>
    <property type="match status" value="1"/>
</dbReference>
<comment type="subcellular location">
    <subcellularLocation>
        <location evidence="1">Cell inner membrane</location>
        <topology evidence="1">Multi-pass membrane protein</topology>
    </subcellularLocation>
</comment>
<protein>
    <submittedName>
        <fullName evidence="11">Methyl-accepting chemotaxis protein</fullName>
    </submittedName>
</protein>
<evidence type="ECO:0000256" key="1">
    <source>
        <dbReference type="ARBA" id="ARBA00004429"/>
    </source>
</evidence>
<evidence type="ECO:0000256" key="5">
    <source>
        <dbReference type="ARBA" id="ARBA00029447"/>
    </source>
</evidence>
<dbReference type="Gene3D" id="1.10.287.950">
    <property type="entry name" value="Methyl-accepting chemotaxis protein"/>
    <property type="match status" value="1"/>
</dbReference>
<dbReference type="PROSITE" id="PS50906">
    <property type="entry name" value="NIT"/>
    <property type="match status" value="1"/>
</dbReference>
<dbReference type="GO" id="GO:0006935">
    <property type="term" value="P:chemotaxis"/>
    <property type="evidence" value="ECO:0007669"/>
    <property type="project" value="UniProtKB-KW"/>
</dbReference>
<reference evidence="11 12" key="1">
    <citation type="submission" date="2018-10" db="EMBL/GenBank/DDBJ databases">
        <title>Transmission dynamics of multidrug resistant bacteria on intensive care unit surfaces.</title>
        <authorList>
            <person name="D'Souza A.W."/>
            <person name="Potter R.F."/>
            <person name="Wallace M."/>
            <person name="Shupe A."/>
            <person name="Patel S."/>
            <person name="Sun S."/>
            <person name="Gul D."/>
            <person name="Kwon J.H."/>
            <person name="Andleeb S."/>
            <person name="Burnham C.-A.D."/>
            <person name="Dantas G."/>
        </authorList>
    </citation>
    <scope>NUCLEOTIDE SEQUENCE [LARGE SCALE GENOMIC DNA]</scope>
    <source>
        <strain evidence="11 12">AS_373</strain>
    </source>
</reference>
<dbReference type="RefSeq" id="WP_125294625.1">
    <property type="nucleotide sequence ID" value="NZ_JAPTZM010000006.1"/>
</dbReference>
<dbReference type="PROSITE" id="PS50885">
    <property type="entry name" value="HAMP"/>
    <property type="match status" value="1"/>
</dbReference>
<dbReference type="SMART" id="SM00283">
    <property type="entry name" value="MA"/>
    <property type="match status" value="1"/>
</dbReference>
<organism evidence="11 12">
    <name type="scientific">Atlantibacter subterraneus</name>
    <dbReference type="NCBI Taxonomy" id="255519"/>
    <lineage>
        <taxon>Bacteria</taxon>
        <taxon>Pseudomonadati</taxon>
        <taxon>Pseudomonadota</taxon>
        <taxon>Gammaproteobacteria</taxon>
        <taxon>Enterobacterales</taxon>
        <taxon>Enterobacteriaceae</taxon>
        <taxon>Atlantibacter</taxon>
    </lineage>
</organism>
<name>A0A3R9EHF1_9ENTR</name>
<dbReference type="InterPro" id="IPR010910">
    <property type="entry name" value="Nitrate/nitrite_sensing_bac"/>
</dbReference>
<keyword evidence="4 6" id="KW-0807">Transducer</keyword>
<evidence type="ECO:0000256" key="6">
    <source>
        <dbReference type="PROSITE-ProRule" id="PRU00284"/>
    </source>
</evidence>
<dbReference type="Proteomes" id="UP000275331">
    <property type="component" value="Unassembled WGS sequence"/>
</dbReference>
<evidence type="ECO:0000259" key="8">
    <source>
        <dbReference type="PROSITE" id="PS50111"/>
    </source>
</evidence>
<dbReference type="InterPro" id="IPR051310">
    <property type="entry name" value="MCP_chemotaxis"/>
</dbReference>
<evidence type="ECO:0000256" key="4">
    <source>
        <dbReference type="ARBA" id="ARBA00023224"/>
    </source>
</evidence>
<keyword evidence="7" id="KW-0812">Transmembrane</keyword>
<dbReference type="SMART" id="SM00304">
    <property type="entry name" value="HAMP"/>
    <property type="match status" value="1"/>
</dbReference>
<proteinExistence type="inferred from homology"/>
<comment type="similarity">
    <text evidence="5">Belongs to the methyl-accepting chemotaxis (MCP) protein family.</text>
</comment>
<dbReference type="InterPro" id="IPR004089">
    <property type="entry name" value="MCPsignal_dom"/>
</dbReference>
<dbReference type="InterPro" id="IPR003660">
    <property type="entry name" value="HAMP_dom"/>
</dbReference>
<feature type="transmembrane region" description="Helical" evidence="7">
    <location>
        <begin position="311"/>
        <end position="333"/>
    </location>
</feature>
<dbReference type="PRINTS" id="PR00260">
    <property type="entry name" value="CHEMTRNSDUCR"/>
</dbReference>
<comment type="caution">
    <text evidence="11">The sequence shown here is derived from an EMBL/GenBank/DDBJ whole genome shotgun (WGS) entry which is preliminary data.</text>
</comment>
<dbReference type="GO" id="GO:0004888">
    <property type="term" value="F:transmembrane signaling receptor activity"/>
    <property type="evidence" value="ECO:0007669"/>
    <property type="project" value="InterPro"/>
</dbReference>
<evidence type="ECO:0000259" key="9">
    <source>
        <dbReference type="PROSITE" id="PS50885"/>
    </source>
</evidence>
<evidence type="ECO:0000256" key="3">
    <source>
        <dbReference type="ARBA" id="ARBA00022500"/>
    </source>
</evidence>
<feature type="domain" description="NIT" evidence="10">
    <location>
        <begin position="53"/>
        <end position="303"/>
    </location>
</feature>
<dbReference type="InterPro" id="IPR013587">
    <property type="entry name" value="Nitrate/nitrite_sensing"/>
</dbReference>
<dbReference type="EMBL" id="RHXB01000013">
    <property type="protein sequence ID" value="RSE23527.1"/>
    <property type="molecule type" value="Genomic_DNA"/>
</dbReference>
<sequence>MLWIYRISMKMKLFIALLPLLLALLWLGGSGIAERVTAQRQMENMATLTQLAIKAGEVVHELQKERGMSAGYLGAKGQGFRDELAAQRQLTDQALTRFDNAFASLDKTRLSGHIADALARFEQTRQQFTALRQQVSDVAIETNRALANYTESVTTLLNIVSDISHLSPSGEIVNQLAGYFSLLNAKEQAGIERALLSNIFSADQFAPGQFQRLSNVVGKQEAWLNAARRFLTPDQARALDTALAQPKAADALALRDAAIAKADVGGFGVQATSWFAIQTQRIEILKTQEDASASNLLTTAARLADEAHTAWLRFLAVSLLALIVALSIAATVARSIHRQLRSTLREIAEMEGDLTRRLTVPGSDELSSLNRAYNHAIENIQHIVSEIKSGATVLRHASANIADGNQNLAQRTDEQAASLVETAASMEQISTTINLTADSAREAEKLTLAMQQEVSQANTVAAQASQSMEAIRASSEQISSIIKSIDDISFQTNLLALNAAVEAARAGEAGRGFAVVATEVRNLSQRCATQAQQIRELVNENMAKIGEGVDRVTASGKALQLAAEQSDRMRDYISDIARAAGEQSLGVAQVHLALSQLEQVTQQNAALVSQAASESLSLDQQSAAMTELVDRFVA</sequence>
<keyword evidence="7" id="KW-0472">Membrane</keyword>
<dbReference type="Pfam" id="PF08376">
    <property type="entry name" value="NIT"/>
    <property type="match status" value="1"/>
</dbReference>
<gene>
    <name evidence="11" type="ORF">EGT71_18200</name>
</gene>
<dbReference type="Pfam" id="PF00672">
    <property type="entry name" value="HAMP"/>
    <property type="match status" value="1"/>
</dbReference>
<keyword evidence="7" id="KW-1133">Transmembrane helix</keyword>
<dbReference type="PROSITE" id="PS50111">
    <property type="entry name" value="CHEMOTAXIS_TRANSDUC_2"/>
    <property type="match status" value="1"/>
</dbReference>
<dbReference type="SUPFAM" id="SSF58104">
    <property type="entry name" value="Methyl-accepting chemotaxis protein (MCP) signaling domain"/>
    <property type="match status" value="1"/>
</dbReference>
<dbReference type="CDD" id="cd06225">
    <property type="entry name" value="HAMP"/>
    <property type="match status" value="1"/>
</dbReference>
<dbReference type="AlphaFoldDB" id="A0A3R9EHF1"/>
<dbReference type="PANTHER" id="PTHR43531:SF11">
    <property type="entry name" value="METHYL-ACCEPTING CHEMOTAXIS PROTEIN 3"/>
    <property type="match status" value="1"/>
</dbReference>
<evidence type="ECO:0000256" key="2">
    <source>
        <dbReference type="ARBA" id="ARBA00022481"/>
    </source>
</evidence>
<evidence type="ECO:0000313" key="12">
    <source>
        <dbReference type="Proteomes" id="UP000275331"/>
    </source>
</evidence>
<feature type="domain" description="HAMP" evidence="9">
    <location>
        <begin position="338"/>
        <end position="385"/>
    </location>
</feature>
<dbReference type="InterPro" id="IPR004090">
    <property type="entry name" value="Chemotax_Me-accpt_rcpt"/>
</dbReference>